<name>A0A0F3N7I8_ANAPH</name>
<evidence type="ECO:0000313" key="1">
    <source>
        <dbReference type="EMBL" id="KJV63676.1"/>
    </source>
</evidence>
<proteinExistence type="predicted"/>
<evidence type="ECO:0000313" key="2">
    <source>
        <dbReference type="Proteomes" id="UP000033441"/>
    </source>
</evidence>
<dbReference type="AlphaFoldDB" id="A0A0F3N7I8"/>
<dbReference type="EMBL" id="LANV01000001">
    <property type="protein sequence ID" value="KJV63676.1"/>
    <property type="molecule type" value="Genomic_DNA"/>
</dbReference>
<gene>
    <name evidence="1" type="ORF">APHMUC_0105</name>
</gene>
<comment type="caution">
    <text evidence="1">The sequence shown here is derived from an EMBL/GenBank/DDBJ whole genome shotgun (WGS) entry which is preliminary data.</text>
</comment>
<protein>
    <submittedName>
        <fullName evidence="1">Uncharacterized protein</fullName>
    </submittedName>
</protein>
<dbReference type="PATRIC" id="fig|1359152.3.peg.108"/>
<dbReference type="Proteomes" id="UP000033441">
    <property type="component" value="Unassembled WGS sequence"/>
</dbReference>
<accession>A0A0F3N7I8</accession>
<reference evidence="1 2" key="1">
    <citation type="submission" date="2015-02" db="EMBL/GenBank/DDBJ databases">
        <title>Genome Sequencing of Rickettsiales.</title>
        <authorList>
            <person name="Daugherty S.C."/>
            <person name="Su Q."/>
            <person name="Abolude K."/>
            <person name="Beier-Sexton M."/>
            <person name="Carlyon J.A."/>
            <person name="Carter R."/>
            <person name="Day N.P."/>
            <person name="Dumler S.J."/>
            <person name="Dyachenko V."/>
            <person name="Godinez A."/>
            <person name="Kurtti T.J."/>
            <person name="Lichay M."/>
            <person name="Mullins K.E."/>
            <person name="Ott S."/>
            <person name="Pappas-Brown V."/>
            <person name="Paris D.H."/>
            <person name="Patel P."/>
            <person name="Richards A.L."/>
            <person name="Sadzewicz L."/>
            <person name="Sears K."/>
            <person name="Seidman D."/>
            <person name="Sengamalay N."/>
            <person name="Stenos J."/>
            <person name="Tallon L.J."/>
            <person name="Vincent G."/>
            <person name="Fraser C.M."/>
            <person name="Munderloh U."/>
            <person name="Dunning-Hotopp J.C."/>
        </authorList>
    </citation>
    <scope>NUCLEOTIDE SEQUENCE [LARGE SCALE GENOMIC DNA]</scope>
    <source>
        <strain evidence="1 2">ApMUC09</strain>
    </source>
</reference>
<organism evidence="1 2">
    <name type="scientific">Anaplasma phagocytophilum str. ApMUC09</name>
    <dbReference type="NCBI Taxonomy" id="1359152"/>
    <lineage>
        <taxon>Bacteria</taxon>
        <taxon>Pseudomonadati</taxon>
        <taxon>Pseudomonadota</taxon>
        <taxon>Alphaproteobacteria</taxon>
        <taxon>Rickettsiales</taxon>
        <taxon>Anaplasmataceae</taxon>
        <taxon>Anaplasma</taxon>
        <taxon>phagocytophilum group</taxon>
    </lineage>
</organism>
<sequence>MSMPQTVYKEKPTIRHDVKSILERKIRRTVGVFEEAV</sequence>